<dbReference type="SUPFAM" id="SSF88723">
    <property type="entry name" value="PIN domain-like"/>
    <property type="match status" value="1"/>
</dbReference>
<dbReference type="EMBL" id="CAKOGP040001714">
    <property type="protein sequence ID" value="CAJ1946760.1"/>
    <property type="molecule type" value="Genomic_DNA"/>
</dbReference>
<dbReference type="InterPro" id="IPR043502">
    <property type="entry name" value="DNA/RNA_pol_sf"/>
</dbReference>
<dbReference type="InterPro" id="IPR002421">
    <property type="entry name" value="5-3_exonuclease"/>
</dbReference>
<dbReference type="CDD" id="cd09898">
    <property type="entry name" value="H3TH_53EXO"/>
    <property type="match status" value="1"/>
</dbReference>
<dbReference type="GO" id="GO:0003677">
    <property type="term" value="F:DNA binding"/>
    <property type="evidence" value="ECO:0007669"/>
    <property type="project" value="UniProtKB-KW"/>
</dbReference>
<dbReference type="Gene3D" id="1.20.1060.10">
    <property type="entry name" value="Taq DNA Polymerase, Chain T, domain 4"/>
    <property type="match status" value="1"/>
</dbReference>
<evidence type="ECO:0000313" key="6">
    <source>
        <dbReference type="EMBL" id="CAJ1946760.1"/>
    </source>
</evidence>
<feature type="region of interest" description="Disordered" evidence="4">
    <location>
        <begin position="711"/>
        <end position="746"/>
    </location>
</feature>
<dbReference type="PANTHER" id="PTHR42646">
    <property type="entry name" value="FLAP ENDONUCLEASE XNI"/>
    <property type="match status" value="1"/>
</dbReference>
<dbReference type="Pfam" id="PF01367">
    <property type="entry name" value="5_3_exonuc"/>
    <property type="match status" value="1"/>
</dbReference>
<dbReference type="GO" id="GO:0033567">
    <property type="term" value="P:DNA replication, Okazaki fragment processing"/>
    <property type="evidence" value="ECO:0007669"/>
    <property type="project" value="InterPro"/>
</dbReference>
<dbReference type="FunFam" id="1.10.150.20:FF:000003">
    <property type="entry name" value="DNA polymerase I"/>
    <property type="match status" value="1"/>
</dbReference>
<evidence type="ECO:0000259" key="5">
    <source>
        <dbReference type="SMART" id="SM00475"/>
    </source>
</evidence>
<reference evidence="6" key="1">
    <citation type="submission" date="2023-08" db="EMBL/GenBank/DDBJ databases">
        <authorList>
            <person name="Audoor S."/>
            <person name="Bilcke G."/>
        </authorList>
    </citation>
    <scope>NUCLEOTIDE SEQUENCE</scope>
</reference>
<dbReference type="GO" id="GO:0017108">
    <property type="term" value="F:5'-flap endonuclease activity"/>
    <property type="evidence" value="ECO:0007669"/>
    <property type="project" value="InterPro"/>
</dbReference>
<dbReference type="InterPro" id="IPR036279">
    <property type="entry name" value="5-3_exonuclease_C_sf"/>
</dbReference>
<accession>A0AAD2FN32</accession>
<keyword evidence="3" id="KW-0238">DNA-binding</keyword>
<dbReference type="InterPro" id="IPR029060">
    <property type="entry name" value="PIN-like_dom_sf"/>
</dbReference>
<feature type="region of interest" description="Disordered" evidence="4">
    <location>
        <begin position="1"/>
        <end position="20"/>
    </location>
</feature>
<dbReference type="SUPFAM" id="SSF56672">
    <property type="entry name" value="DNA/RNA polymerases"/>
    <property type="match status" value="1"/>
</dbReference>
<feature type="compositionally biased region" description="Basic residues" evidence="4">
    <location>
        <begin position="712"/>
        <end position="731"/>
    </location>
</feature>
<dbReference type="InterPro" id="IPR020046">
    <property type="entry name" value="5-3_exonucl_a-hlix_arch_N"/>
</dbReference>
<feature type="compositionally biased region" description="Pro residues" evidence="4">
    <location>
        <begin position="175"/>
        <end position="187"/>
    </location>
</feature>
<keyword evidence="2" id="KW-0378">Hydrolase</keyword>
<dbReference type="SMART" id="SM00475">
    <property type="entry name" value="53EXOc"/>
    <property type="match status" value="1"/>
</dbReference>
<dbReference type="InterPro" id="IPR038969">
    <property type="entry name" value="FEN"/>
</dbReference>
<dbReference type="CDD" id="cd09859">
    <property type="entry name" value="PIN_53EXO"/>
    <property type="match status" value="1"/>
</dbReference>
<feature type="compositionally biased region" description="Low complexity" evidence="4">
    <location>
        <begin position="262"/>
        <end position="272"/>
    </location>
</feature>
<gene>
    <name evidence="6" type="ORF">CYCCA115_LOCUS10824</name>
</gene>
<evidence type="ECO:0000256" key="2">
    <source>
        <dbReference type="ARBA" id="ARBA00022801"/>
    </source>
</evidence>
<comment type="caution">
    <text evidence="6">The sequence shown here is derived from an EMBL/GenBank/DDBJ whole genome shotgun (WGS) entry which is preliminary data.</text>
</comment>
<feature type="domain" description="5'-3' exonuclease" evidence="5">
    <location>
        <begin position="400"/>
        <end position="663"/>
    </location>
</feature>
<dbReference type="SUPFAM" id="SSF47807">
    <property type="entry name" value="5' to 3' exonuclease, C-terminal subdomain"/>
    <property type="match status" value="1"/>
</dbReference>
<feature type="region of interest" description="Disordered" evidence="4">
    <location>
        <begin position="375"/>
        <end position="398"/>
    </location>
</feature>
<keyword evidence="7" id="KW-1185">Reference proteome</keyword>
<keyword evidence="1" id="KW-0540">Nuclease</keyword>
<dbReference type="InterPro" id="IPR008918">
    <property type="entry name" value="HhH2"/>
</dbReference>
<dbReference type="PANTHER" id="PTHR42646:SF2">
    <property type="entry name" value="5'-3' EXONUCLEASE FAMILY PROTEIN"/>
    <property type="match status" value="1"/>
</dbReference>
<organism evidence="6 7">
    <name type="scientific">Cylindrotheca closterium</name>
    <dbReference type="NCBI Taxonomy" id="2856"/>
    <lineage>
        <taxon>Eukaryota</taxon>
        <taxon>Sar</taxon>
        <taxon>Stramenopiles</taxon>
        <taxon>Ochrophyta</taxon>
        <taxon>Bacillariophyta</taxon>
        <taxon>Bacillariophyceae</taxon>
        <taxon>Bacillariophycidae</taxon>
        <taxon>Bacillariales</taxon>
        <taxon>Bacillariaceae</taxon>
        <taxon>Cylindrotheca</taxon>
    </lineage>
</organism>
<name>A0AAD2FN32_9STRA</name>
<feature type="region of interest" description="Disordered" evidence="4">
    <location>
        <begin position="36"/>
        <end position="219"/>
    </location>
</feature>
<dbReference type="Gene3D" id="3.40.50.1010">
    <property type="entry name" value="5'-nuclease"/>
    <property type="match status" value="1"/>
</dbReference>
<evidence type="ECO:0000313" key="7">
    <source>
        <dbReference type="Proteomes" id="UP001295423"/>
    </source>
</evidence>
<dbReference type="GO" id="GO:0008409">
    <property type="term" value="F:5'-3' exonuclease activity"/>
    <property type="evidence" value="ECO:0007669"/>
    <property type="project" value="InterPro"/>
</dbReference>
<evidence type="ECO:0000256" key="3">
    <source>
        <dbReference type="ARBA" id="ARBA00023125"/>
    </source>
</evidence>
<evidence type="ECO:0000256" key="4">
    <source>
        <dbReference type="SAM" id="MobiDB-lite"/>
    </source>
</evidence>
<proteinExistence type="predicted"/>
<evidence type="ECO:0000256" key="1">
    <source>
        <dbReference type="ARBA" id="ARBA00022722"/>
    </source>
</evidence>
<protein>
    <recommendedName>
        <fullName evidence="5">5'-3' exonuclease domain-containing protein</fullName>
    </recommendedName>
</protein>
<dbReference type="AlphaFoldDB" id="A0AAD2FN32"/>
<dbReference type="Gene3D" id="1.10.150.20">
    <property type="entry name" value="5' to 3' exonuclease, C-terminal subdomain"/>
    <property type="match status" value="1"/>
</dbReference>
<dbReference type="InterPro" id="IPR020045">
    <property type="entry name" value="DNA_polI_H3TH"/>
</dbReference>
<feature type="compositionally biased region" description="Low complexity" evidence="4">
    <location>
        <begin position="108"/>
        <end position="122"/>
    </location>
</feature>
<sequence>MADRRAGFTTEDLDSSFGDRRIVALDGYEDDAESMAMNYVPDYNGEFDPDSGNSSGDRDAPTKPKIVPSDVSPKSTEPESQRVPLPASPVFETTNAKPEPFRQEQKRGLSPSWPGQSSGPSDSRIEDDDDDGEPICPLSMFSSIAPANTQPAKKQKQQKPAWDTPPRPDLQQSQRPPPSTLEPPPQPIVSTKVEEKPKPRMAQKPSNTPDAPPGRWAPDVSIADFRAKYAFVENDEYSFGGRGSEKDAKGSKPSRINFGGKTPPSTQTTSSQARPFPNEMSSSREEDEILECTLQMTKLEEEIYTMNGSKFNLKSYKQLAQALFGDSSQSTSKDALEVIAGGNIMAKLVLDYRQAAQRAAKLEKRKVNRVTRVKSVVGDATPTQTSSHDDTGDESPANGNRLLLLDTSSFIFRAYYSMPPLHRSTDGTPVGAVLGFCNMLNRLLLNSMLEGKRPYLVLCKDASGPTFRNELYDQYKANRAEAPMDLIPQFDLIYEAAEAYGLAQISAPGYEADDVIATLCKQATEQNMGVDILSGDKDLMQLITNSTTDGGSVTMIDPITMNRITHDTVLEKWGVPAHKLGDLLALAGDSADNIPGVPGVGPKIAAQLIQEYGSLEGLFENSDQIKQQKRREKLQENEDMARLSRDLVTLVANVPADRMVCIPEQASSLNIEEFQMEPMNADRILEFYDSMRFFTIKQRLLQRLEQQERVAYAKKQHPQKEKRKTFSKKPRKVEPPKPEDYQGVPF</sequence>
<dbReference type="SMART" id="SM00279">
    <property type="entry name" value="HhH2"/>
    <property type="match status" value="1"/>
</dbReference>
<feature type="region of interest" description="Disordered" evidence="4">
    <location>
        <begin position="236"/>
        <end position="286"/>
    </location>
</feature>
<dbReference type="Proteomes" id="UP001295423">
    <property type="component" value="Unassembled WGS sequence"/>
</dbReference>
<dbReference type="Pfam" id="PF02739">
    <property type="entry name" value="5_3_exonuc_N"/>
    <property type="match status" value="1"/>
</dbReference>